<comment type="function">
    <text evidence="1">Involved in peptidolytic degradation of cyclic heptapeptide hepatotoxin microcystin (MC).</text>
</comment>
<evidence type="ECO:0000256" key="1">
    <source>
        <dbReference type="PIRNR" id="PIRNR012702"/>
    </source>
</evidence>
<dbReference type="Pfam" id="PF07171">
    <property type="entry name" value="MlrC_C"/>
    <property type="match status" value="1"/>
</dbReference>
<dbReference type="InterPro" id="IPR015995">
    <property type="entry name" value="MlrC_N"/>
</dbReference>
<dbReference type="Pfam" id="PF07364">
    <property type="entry name" value="DUF1485"/>
    <property type="match status" value="1"/>
</dbReference>
<dbReference type="Proteomes" id="UP000076825">
    <property type="component" value="Chromosome 1"/>
</dbReference>
<keyword evidence="1" id="KW-0479">Metal-binding</keyword>
<gene>
    <name evidence="4" type="ORF">SAMEA3906487_01531</name>
</gene>
<dbReference type="PIRSF" id="PIRSF012702">
    <property type="entry name" value="UCP012702"/>
    <property type="match status" value="1"/>
</dbReference>
<feature type="domain" description="Microcystin LR degradation protein MlrC N-terminal" evidence="3">
    <location>
        <begin position="20"/>
        <end position="314"/>
    </location>
</feature>
<dbReference type="PATRIC" id="fig|123899.6.peg.1510"/>
<reference evidence="4 5" key="1">
    <citation type="submission" date="2016-04" db="EMBL/GenBank/DDBJ databases">
        <authorList>
            <consortium name="Pathogen Informatics"/>
        </authorList>
    </citation>
    <scope>NUCLEOTIDE SEQUENCE [LARGE SCALE GENOMIC DNA]</scope>
    <source>
        <strain evidence="4 5">H044680328</strain>
    </source>
</reference>
<evidence type="ECO:0000313" key="4">
    <source>
        <dbReference type="EMBL" id="SAI68810.1"/>
    </source>
</evidence>
<name>A0A157RDW3_9BORD</name>
<dbReference type="eggNOG" id="COG5476">
    <property type="taxonomic scope" value="Bacteria"/>
</dbReference>
<comment type="cofactor">
    <cofactor evidence="1">
        <name>Zn(2+)</name>
        <dbReference type="ChEBI" id="CHEBI:29105"/>
    </cofactor>
    <text evidence="1">Binds 1 zinc ion per subunit.</text>
</comment>
<dbReference type="AlphaFoldDB" id="A0A157RDW3"/>
<dbReference type="GO" id="GO:0006508">
    <property type="term" value="P:proteolysis"/>
    <property type="evidence" value="ECO:0007669"/>
    <property type="project" value="UniProtKB-KW"/>
</dbReference>
<organism evidence="4 5">
    <name type="scientific">Bordetella trematum</name>
    <dbReference type="NCBI Taxonomy" id="123899"/>
    <lineage>
        <taxon>Bacteria</taxon>
        <taxon>Pseudomonadati</taxon>
        <taxon>Pseudomonadota</taxon>
        <taxon>Betaproteobacteria</taxon>
        <taxon>Burkholderiales</taxon>
        <taxon>Alcaligenaceae</taxon>
        <taxon>Bordetella</taxon>
    </lineage>
</organism>
<dbReference type="InterPro" id="IPR009197">
    <property type="entry name" value="MlrC"/>
</dbReference>
<evidence type="ECO:0000313" key="5">
    <source>
        <dbReference type="Proteomes" id="UP000076825"/>
    </source>
</evidence>
<evidence type="ECO:0000259" key="2">
    <source>
        <dbReference type="Pfam" id="PF07171"/>
    </source>
</evidence>
<evidence type="ECO:0000259" key="3">
    <source>
        <dbReference type="Pfam" id="PF07364"/>
    </source>
</evidence>
<dbReference type="STRING" id="123899.SAMEA3906487_01531"/>
<accession>A0A157RDW3</accession>
<comment type="similarity">
    <text evidence="1">Belongs to the peptidase M81 family.</text>
</comment>
<proteinExistence type="inferred from homology"/>
<keyword evidence="1" id="KW-0378">Hydrolase</keyword>
<sequence length="513" mass="54375">MTPLSSPMPPVSSCGARRKRLAVARFWFEGNAFTPIPCTLADFQRQEWGEGAQVLAAARETASEMGAVEQFARQHPDWDVTVLRCAAAQPGGPIEDAAFEAIRADILAGLQAGQQQAPWDAIYLSLHGAAITDARQNPELELLQAVRALAPHTPLGASFDLHGNLGPEIAPLLDAAAAYKTYPHIDQFDTASRVLDLLAANVQHGARTRVWLDKPGLLLSSFNMRTQAGPMCELQHLARTLTQGPIRDISVFGGFPYSDTVNTGASVVITADDDATGEAAARQALATLSQALRQAAPEFAISLPSATQGLAQALALLAQGPGLIAVNDPGDNPASGGSGDTTTLLRAVLDTPFDEPCVVASFADPQAMRAVEQAGPGAELTLSLGGRYNRAFGEPVTVQVRIERLTDGDFTNVGPKETGVLMRCGPTALLSLVARPNIRVILTEHVVPANDPGFFLMHGIDPVRQRLLCVKAKNHFRAAFGSLCRAIIDIDAPGPAALDLSLLPFRHARAQAV</sequence>
<keyword evidence="1" id="KW-0645">Protease</keyword>
<dbReference type="InterPro" id="IPR010799">
    <property type="entry name" value="MlrC_C"/>
</dbReference>
<dbReference type="GO" id="GO:0046872">
    <property type="term" value="F:metal ion binding"/>
    <property type="evidence" value="ECO:0007669"/>
    <property type="project" value="UniProtKB-KW"/>
</dbReference>
<feature type="domain" description="Microcystin LR degradation protein MlrC C-terminal" evidence="2">
    <location>
        <begin position="327"/>
        <end position="507"/>
    </location>
</feature>
<keyword evidence="5" id="KW-1185">Reference proteome</keyword>
<dbReference type="RefSeq" id="WP_052125795.1">
    <property type="nucleotide sequence ID" value="NZ_JPQP01000020.1"/>
</dbReference>
<protein>
    <recommendedName>
        <fullName evidence="1">Microcystinase C</fullName>
        <shortName evidence="1">MlrC</shortName>
    </recommendedName>
</protein>
<dbReference type="KEGG" id="btrm:SAMEA390648701531"/>
<dbReference type="GO" id="GO:0008237">
    <property type="term" value="F:metallopeptidase activity"/>
    <property type="evidence" value="ECO:0007669"/>
    <property type="project" value="UniProtKB-KW"/>
</dbReference>
<dbReference type="EMBL" id="LT546645">
    <property type="protein sequence ID" value="SAI68810.1"/>
    <property type="molecule type" value="Genomic_DNA"/>
</dbReference>
<keyword evidence="1" id="KW-0482">Metalloprotease</keyword>